<dbReference type="Proteomes" id="UP001438707">
    <property type="component" value="Unassembled WGS sequence"/>
</dbReference>
<dbReference type="EMBL" id="JALJOS010000029">
    <property type="protein sequence ID" value="KAK9822927.1"/>
    <property type="molecule type" value="Genomic_DNA"/>
</dbReference>
<reference evidence="1 2" key="1">
    <citation type="journal article" date="2024" name="Nat. Commun.">
        <title>Phylogenomics reveals the evolutionary origins of lichenization in chlorophyte algae.</title>
        <authorList>
            <person name="Puginier C."/>
            <person name="Libourel C."/>
            <person name="Otte J."/>
            <person name="Skaloud P."/>
            <person name="Haon M."/>
            <person name="Grisel S."/>
            <person name="Petersen M."/>
            <person name="Berrin J.G."/>
            <person name="Delaux P.M."/>
            <person name="Dal Grande F."/>
            <person name="Keller J."/>
        </authorList>
    </citation>
    <scope>NUCLEOTIDE SEQUENCE [LARGE SCALE GENOMIC DNA]</scope>
    <source>
        <strain evidence="1 2">SAG 2145</strain>
    </source>
</reference>
<protein>
    <submittedName>
        <fullName evidence="1">Uncharacterized protein</fullName>
    </submittedName>
</protein>
<evidence type="ECO:0000313" key="1">
    <source>
        <dbReference type="EMBL" id="KAK9822927.1"/>
    </source>
</evidence>
<accession>A0AAW1QNC8</accession>
<dbReference type="AlphaFoldDB" id="A0AAW1QNC8"/>
<gene>
    <name evidence="1" type="ORF">WJX74_005264</name>
</gene>
<comment type="caution">
    <text evidence="1">The sequence shown here is derived from an EMBL/GenBank/DDBJ whole genome shotgun (WGS) entry which is preliminary data.</text>
</comment>
<sequence>MSSHPWQFYAKVSAVCFAAGGAMELFMVKTGFYDKVTELEAERREDSREDREAFRKMLRQEIERQAREKHLDIRLPPETAHLQEDTFQPFSSICCEK</sequence>
<organism evidence="1 2">
    <name type="scientific">Apatococcus lobatus</name>
    <dbReference type="NCBI Taxonomy" id="904363"/>
    <lineage>
        <taxon>Eukaryota</taxon>
        <taxon>Viridiplantae</taxon>
        <taxon>Chlorophyta</taxon>
        <taxon>core chlorophytes</taxon>
        <taxon>Trebouxiophyceae</taxon>
        <taxon>Chlorellales</taxon>
        <taxon>Chlorellaceae</taxon>
        <taxon>Apatococcus</taxon>
    </lineage>
</organism>
<name>A0AAW1QNC8_9CHLO</name>
<dbReference type="PANTHER" id="PTHR36377:SF1">
    <property type="entry name" value="DNA MISMATCH REPAIR PROTEIN"/>
    <property type="match status" value="1"/>
</dbReference>
<proteinExistence type="predicted"/>
<evidence type="ECO:0000313" key="2">
    <source>
        <dbReference type="Proteomes" id="UP001438707"/>
    </source>
</evidence>
<keyword evidence="2" id="KW-1185">Reference proteome</keyword>
<dbReference type="PANTHER" id="PTHR36377">
    <property type="entry name" value="DNA MISMATCH REPAIR PROTEIN"/>
    <property type="match status" value="1"/>
</dbReference>